<accession>A0ABM4CF67</accession>
<dbReference type="SUPFAM" id="SSF51445">
    <property type="entry name" value="(Trans)glycosidases"/>
    <property type="match status" value="1"/>
</dbReference>
<dbReference type="CDD" id="cd02876">
    <property type="entry name" value="GH18_SI-CLP"/>
    <property type="match status" value="1"/>
</dbReference>
<dbReference type="InterPro" id="IPR017853">
    <property type="entry name" value="GH"/>
</dbReference>
<organism evidence="5 6">
    <name type="scientific">Hydra vulgaris</name>
    <name type="common">Hydra</name>
    <name type="synonym">Hydra attenuata</name>
    <dbReference type="NCBI Taxonomy" id="6087"/>
    <lineage>
        <taxon>Eukaryota</taxon>
        <taxon>Metazoa</taxon>
        <taxon>Cnidaria</taxon>
        <taxon>Hydrozoa</taxon>
        <taxon>Hydroidolina</taxon>
        <taxon>Anthoathecata</taxon>
        <taxon>Aplanulata</taxon>
        <taxon>Hydridae</taxon>
        <taxon>Hydra</taxon>
    </lineage>
</organism>
<feature type="domain" description="GH18" evidence="4">
    <location>
        <begin position="88"/>
        <end position="400"/>
    </location>
</feature>
<reference evidence="6" key="1">
    <citation type="submission" date="2025-08" db="UniProtKB">
        <authorList>
            <consortium name="RefSeq"/>
        </authorList>
    </citation>
    <scope>IDENTIFICATION</scope>
</reference>
<dbReference type="Gene3D" id="3.10.50.10">
    <property type="match status" value="1"/>
</dbReference>
<comment type="similarity">
    <text evidence="1">Belongs to the glycosyl hydrolase 18 family.</text>
</comment>
<dbReference type="Gene3D" id="3.20.20.80">
    <property type="entry name" value="Glycosidases"/>
    <property type="match status" value="1"/>
</dbReference>
<dbReference type="Proteomes" id="UP001652625">
    <property type="component" value="Chromosome 08"/>
</dbReference>
<proteinExistence type="inferred from homology"/>
<dbReference type="InterPro" id="IPR001223">
    <property type="entry name" value="Glyco_hydro18_cat"/>
</dbReference>
<keyword evidence="5" id="KW-1185">Reference proteome</keyword>
<dbReference type="Pfam" id="PF00704">
    <property type="entry name" value="Glyco_hydro_18"/>
    <property type="match status" value="1"/>
</dbReference>
<dbReference type="InterPro" id="IPR011583">
    <property type="entry name" value="Chitinase_II/V-like_cat"/>
</dbReference>
<protein>
    <recommendedName>
        <fullName evidence="2">Chitinase domain-containing protein 1</fullName>
    </recommendedName>
</protein>
<dbReference type="SMART" id="SM00636">
    <property type="entry name" value="Glyco_18"/>
    <property type="match status" value="1"/>
</dbReference>
<feature type="chain" id="PRO_5047046592" description="Chitinase domain-containing protein 1" evidence="3">
    <location>
        <begin position="24"/>
        <end position="400"/>
    </location>
</feature>
<evidence type="ECO:0000313" key="5">
    <source>
        <dbReference type="Proteomes" id="UP001652625"/>
    </source>
</evidence>
<keyword evidence="3" id="KW-0732">Signal</keyword>
<dbReference type="PANTHER" id="PTHR46066:SF2">
    <property type="entry name" value="CHITINASE DOMAIN-CONTAINING PROTEIN 1"/>
    <property type="match status" value="1"/>
</dbReference>
<evidence type="ECO:0000256" key="1">
    <source>
        <dbReference type="ARBA" id="ARBA00009336"/>
    </source>
</evidence>
<dbReference type="RefSeq" id="XP_065660330.1">
    <property type="nucleotide sequence ID" value="XM_065804258.1"/>
</dbReference>
<sequence>MCTNKSLVLFIKFCLVNILICECTLVKREKKEKDTCSKDSCKSISSLKGPSVDSVQALNLITTNVKYSDIIKYYETYYNVVTHRVFDGDVLGYVTPWNSHGYDVAKMFPKFTHVSPVWLQIRTSSPGKYFITGAHDIDNNWIKDVKSGGLSKVLPRMLFEEWSVSDLQALFSKEENLHLLVSKIVDFIELHDFDGIVLEIWSQFAHYKNLVIGIIKELSEAMMMRQHKLILVIPPPMAAIDTPGMFTKEDFDMIVPMVDSFSMMTYDYPNYGKPGSVSPYDWIEKCVKTLIPINNSLRKKILIGLNFYGYLYKENSGAMPIVGNTYIDILKAEKPKLKWIEESKDHKIEFREKSGRKLKTTVFYPTLQSISTRLDLARELGTGVSIWEIGQGLDYFYDLL</sequence>
<evidence type="ECO:0000256" key="3">
    <source>
        <dbReference type="SAM" id="SignalP"/>
    </source>
</evidence>
<dbReference type="PROSITE" id="PS51910">
    <property type="entry name" value="GH18_2"/>
    <property type="match status" value="1"/>
</dbReference>
<evidence type="ECO:0000256" key="2">
    <source>
        <dbReference type="ARBA" id="ARBA00040976"/>
    </source>
</evidence>
<evidence type="ECO:0000259" key="4">
    <source>
        <dbReference type="PROSITE" id="PS51910"/>
    </source>
</evidence>
<dbReference type="PANTHER" id="PTHR46066">
    <property type="entry name" value="CHITINASE DOMAIN-CONTAINING PROTEIN 1 FAMILY MEMBER"/>
    <property type="match status" value="1"/>
</dbReference>
<dbReference type="InterPro" id="IPR029070">
    <property type="entry name" value="Chitinase_insertion_sf"/>
</dbReference>
<name>A0ABM4CF67_HYDVU</name>
<feature type="signal peptide" evidence="3">
    <location>
        <begin position="1"/>
        <end position="23"/>
    </location>
</feature>
<evidence type="ECO:0000313" key="6">
    <source>
        <dbReference type="RefSeq" id="XP_065660330.1"/>
    </source>
</evidence>
<gene>
    <name evidence="6" type="primary">LOC100200929</name>
</gene>
<dbReference type="GeneID" id="100200929"/>